<evidence type="ECO:0000313" key="5">
    <source>
        <dbReference type="EMBL" id="PSM40310.1"/>
    </source>
</evidence>
<feature type="transmembrane region" description="Helical" evidence="3">
    <location>
        <begin position="90"/>
        <end position="110"/>
    </location>
</feature>
<reference evidence="5 6" key="1">
    <citation type="submission" date="2018-03" db="EMBL/GenBank/DDBJ databases">
        <title>Streptomyces dioscori sp. nov., a novel endophytic actinobacterium isolated from bulbil of Dioscorea bulbifera L.</title>
        <authorList>
            <person name="Zhikuan W."/>
        </authorList>
    </citation>
    <scope>NUCLEOTIDE SEQUENCE [LARGE SCALE GENOMIC DNA]</scope>
    <source>
        <strain evidence="5 6">A217</strain>
    </source>
</reference>
<dbReference type="RefSeq" id="WP_107019389.1">
    <property type="nucleotide sequence ID" value="NZ_KZ679048.1"/>
</dbReference>
<comment type="caution">
    <text evidence="5">The sequence shown here is derived from an EMBL/GenBank/DDBJ whole genome shotgun (WGS) entry which is preliminary data.</text>
</comment>
<evidence type="ECO:0000256" key="3">
    <source>
        <dbReference type="SAM" id="Phobius"/>
    </source>
</evidence>
<evidence type="ECO:0000256" key="2">
    <source>
        <dbReference type="ARBA" id="ARBA00023163"/>
    </source>
</evidence>
<proteinExistence type="predicted"/>
<evidence type="ECO:0000313" key="6">
    <source>
        <dbReference type="Proteomes" id="UP000240429"/>
    </source>
</evidence>
<evidence type="ECO:0000256" key="1">
    <source>
        <dbReference type="ARBA" id="ARBA00023015"/>
    </source>
</evidence>
<dbReference type="Proteomes" id="UP000240429">
    <property type="component" value="Unassembled WGS sequence"/>
</dbReference>
<keyword evidence="1" id="KW-0805">Transcription regulation</keyword>
<protein>
    <recommendedName>
        <fullName evidence="4">Putative zinc-finger domain-containing protein</fullName>
    </recommendedName>
</protein>
<dbReference type="EMBL" id="PYBJ01000019">
    <property type="protein sequence ID" value="PSM40310.1"/>
    <property type="molecule type" value="Genomic_DNA"/>
</dbReference>
<name>A0A2P8Q241_9ACTN</name>
<organism evidence="5 6">
    <name type="scientific">Streptomyces dioscori</name>
    <dbReference type="NCBI Taxonomy" id="2109333"/>
    <lineage>
        <taxon>Bacteria</taxon>
        <taxon>Bacillati</taxon>
        <taxon>Actinomycetota</taxon>
        <taxon>Actinomycetes</taxon>
        <taxon>Kitasatosporales</taxon>
        <taxon>Streptomycetaceae</taxon>
        <taxon>Streptomyces</taxon>
        <taxon>Streptomyces aurantiacus group</taxon>
    </lineage>
</organism>
<keyword evidence="3" id="KW-0472">Membrane</keyword>
<keyword evidence="3" id="KW-1133">Transmembrane helix</keyword>
<keyword evidence="3" id="KW-0812">Transmembrane</keyword>
<gene>
    <name evidence="5" type="ORF">C6Y14_26785</name>
</gene>
<keyword evidence="2" id="KW-0804">Transcription</keyword>
<accession>A0A2P8Q241</accession>
<dbReference type="Gene3D" id="1.10.10.1320">
    <property type="entry name" value="Anti-sigma factor, zinc-finger domain"/>
    <property type="match status" value="1"/>
</dbReference>
<evidence type="ECO:0000259" key="4">
    <source>
        <dbReference type="Pfam" id="PF13490"/>
    </source>
</evidence>
<dbReference type="InterPro" id="IPR041916">
    <property type="entry name" value="Anti_sigma_zinc_sf"/>
</dbReference>
<feature type="domain" description="Putative zinc-finger" evidence="4">
    <location>
        <begin position="9"/>
        <end position="37"/>
    </location>
</feature>
<dbReference type="InterPro" id="IPR027383">
    <property type="entry name" value="Znf_put"/>
</dbReference>
<keyword evidence="6" id="KW-1185">Reference proteome</keyword>
<dbReference type="OrthoDB" id="5185837at2"/>
<sequence length="218" mass="23218">MRSLERHRDVGAYALGVLDEADAFRFEDHLMECPQCAVQIHELSATTRSLRAYAEATPRSVNPMTQAGPGLLDRLLDDVVTARRSGRRRWLFAVAAAVVFAVGGPAVAVFSGDGSTDADTVAATDQGTGVWAEVTTHDRAYGTEVDAKVKNAPAEQSCELVAIGRDHSEQVILSWTVPKGASAPSDGMQGAAAMHPSDIAEYVVRTADGERLVTIEVP</sequence>
<dbReference type="AlphaFoldDB" id="A0A2P8Q241"/>
<dbReference type="Pfam" id="PF13490">
    <property type="entry name" value="zf-HC2"/>
    <property type="match status" value="1"/>
</dbReference>